<dbReference type="HOGENOM" id="CLU_021648_0_0_1"/>
<accession>A0A067PLL1</accession>
<name>A0A067PLL1_9AGAM</name>
<gene>
    <name evidence="1" type="ORF">JAAARDRAFT_37114</name>
</gene>
<sequence length="791" mass="89100">MKSSPIPIYFQFADSDDLDELYSTYSITAQSDSTVSDAPGPGRTVDGLISKAGRRLDRFIHSHKPAGHGIVSGPTLVEFLAIDPLGGFIATHSFDVQSDSDDTASDLVGPGCTLDKWLARAGLSVERLLSAVAEMIGLGPSAVVAQMLDHSHPRATSPWLGKIRIPNVFRSTPSFEDLIVDLSNPSQWAQDRIESGRFDRFCRRLVGALRHRKPQSQLLALYYISALVSVSPHFQQTFERLDTSDAVKHIILRASLMPARNPDRDILLSPSLRALVSLSESEALTTIQKYDGIPAAVGNEAPRLAILSQLVAQSINHDTQLLVAFRLSSAIFPLEPLFFDPAIGLLFPQNLLDQWAYYAVSEDPLCRRIFLRLLYNLIRIYSLHAHGINSWLSVVISLLRQVCVARQDPRPHGTIEWLREDLLSSIDYWPLDYIAVTICDTVRSQLRDVLNDCWQPGIMTPYEARVFSPLVLYTTPFFQLWGDFCREFYFGFYTNTTTNPNFQTSPHHYDNSLPLRKIRPRTQRNLCRKLIQLVSRVECSVDDLLKVAKLDRDCRYEMIDIISGEKLYEGRKWTTLLQVLSSLTPTHKSILGGDVEGTQPAYCCGIYKCLHQETSHLPRKHEVHGGHMCYWLPDPHKLHDTEHLVGPIDSMRWMPLSTYLTRCKGYEPIVFNVDLHGRPEYVGCVPTWGVITESPRGLLPLVLTSTFALRDSVSEELVVGKITALSVDMGDLHILVAQTGENGWVPEIYWHSRDRARLTHAITMKESAMPKLSSPPNLGCQEYCRNLWEGT</sequence>
<keyword evidence="2" id="KW-1185">Reference proteome</keyword>
<evidence type="ECO:0000313" key="2">
    <source>
        <dbReference type="Proteomes" id="UP000027265"/>
    </source>
</evidence>
<dbReference type="InParanoid" id="A0A067PLL1"/>
<organism evidence="1 2">
    <name type="scientific">Jaapia argillacea MUCL 33604</name>
    <dbReference type="NCBI Taxonomy" id="933084"/>
    <lineage>
        <taxon>Eukaryota</taxon>
        <taxon>Fungi</taxon>
        <taxon>Dikarya</taxon>
        <taxon>Basidiomycota</taxon>
        <taxon>Agaricomycotina</taxon>
        <taxon>Agaricomycetes</taxon>
        <taxon>Agaricomycetidae</taxon>
        <taxon>Jaapiales</taxon>
        <taxon>Jaapiaceae</taxon>
        <taxon>Jaapia</taxon>
    </lineage>
</organism>
<dbReference type="AlphaFoldDB" id="A0A067PLL1"/>
<dbReference type="OrthoDB" id="3066495at2759"/>
<protein>
    <submittedName>
        <fullName evidence="1">Uncharacterized protein</fullName>
    </submittedName>
</protein>
<reference evidence="2" key="1">
    <citation type="journal article" date="2014" name="Proc. Natl. Acad. Sci. U.S.A.">
        <title>Extensive sampling of basidiomycete genomes demonstrates inadequacy of the white-rot/brown-rot paradigm for wood decay fungi.</title>
        <authorList>
            <person name="Riley R."/>
            <person name="Salamov A.A."/>
            <person name="Brown D.W."/>
            <person name="Nagy L.G."/>
            <person name="Floudas D."/>
            <person name="Held B.W."/>
            <person name="Levasseur A."/>
            <person name="Lombard V."/>
            <person name="Morin E."/>
            <person name="Otillar R."/>
            <person name="Lindquist E.A."/>
            <person name="Sun H."/>
            <person name="LaButti K.M."/>
            <person name="Schmutz J."/>
            <person name="Jabbour D."/>
            <person name="Luo H."/>
            <person name="Baker S.E."/>
            <person name="Pisabarro A.G."/>
            <person name="Walton J.D."/>
            <person name="Blanchette R.A."/>
            <person name="Henrissat B."/>
            <person name="Martin F."/>
            <person name="Cullen D."/>
            <person name="Hibbett D.S."/>
            <person name="Grigoriev I.V."/>
        </authorList>
    </citation>
    <scope>NUCLEOTIDE SEQUENCE [LARGE SCALE GENOMIC DNA]</scope>
    <source>
        <strain evidence="2">MUCL 33604</strain>
    </source>
</reference>
<proteinExistence type="predicted"/>
<dbReference type="Proteomes" id="UP000027265">
    <property type="component" value="Unassembled WGS sequence"/>
</dbReference>
<evidence type="ECO:0000313" key="1">
    <source>
        <dbReference type="EMBL" id="KDQ55699.1"/>
    </source>
</evidence>
<dbReference type="EMBL" id="KL197724">
    <property type="protein sequence ID" value="KDQ55699.1"/>
    <property type="molecule type" value="Genomic_DNA"/>
</dbReference>